<comment type="caution">
    <text evidence="6">The sequence shown here is derived from an EMBL/GenBank/DDBJ whole genome shotgun (WGS) entry which is preliminary data.</text>
</comment>
<gene>
    <name evidence="6" type="ORF">BJ875DRAFT_489519</name>
</gene>
<dbReference type="InterPro" id="IPR001884">
    <property type="entry name" value="IF5A-like"/>
</dbReference>
<dbReference type="Gene3D" id="2.30.30.30">
    <property type="match status" value="1"/>
</dbReference>
<feature type="compositionally biased region" description="Basic and acidic residues" evidence="3">
    <location>
        <begin position="371"/>
        <end position="383"/>
    </location>
</feature>
<evidence type="ECO:0000259" key="5">
    <source>
        <dbReference type="Pfam" id="PF21485"/>
    </source>
</evidence>
<dbReference type="FunFam" id="2.30.30.30:FF:000033">
    <property type="entry name" value="Woronin body major protein HEX1"/>
    <property type="match status" value="1"/>
</dbReference>
<dbReference type="InterPro" id="IPR014722">
    <property type="entry name" value="Rib_uL2_dom2"/>
</dbReference>
<dbReference type="EMBL" id="MU251860">
    <property type="protein sequence ID" value="KAG9228795.1"/>
    <property type="molecule type" value="Genomic_DNA"/>
</dbReference>
<dbReference type="Pfam" id="PF21485">
    <property type="entry name" value="IF5A-like_N"/>
    <property type="match status" value="1"/>
</dbReference>
<feature type="compositionally biased region" description="Polar residues" evidence="3">
    <location>
        <begin position="274"/>
        <end position="283"/>
    </location>
</feature>
<dbReference type="GO" id="GO:0030428">
    <property type="term" value="C:cell septum"/>
    <property type="evidence" value="ECO:0007669"/>
    <property type="project" value="UniProtKB-SubCell"/>
</dbReference>
<dbReference type="PANTHER" id="PTHR11673">
    <property type="entry name" value="TRANSLATION INITIATION FACTOR 5A FAMILY MEMBER"/>
    <property type="match status" value="1"/>
</dbReference>
<evidence type="ECO:0000259" key="4">
    <source>
        <dbReference type="Pfam" id="PF01287"/>
    </source>
</evidence>
<dbReference type="GO" id="GO:0043022">
    <property type="term" value="F:ribosome binding"/>
    <property type="evidence" value="ECO:0007669"/>
    <property type="project" value="InterPro"/>
</dbReference>
<dbReference type="GO" id="GO:0045905">
    <property type="term" value="P:positive regulation of translational termination"/>
    <property type="evidence" value="ECO:0007669"/>
    <property type="project" value="InterPro"/>
</dbReference>
<evidence type="ECO:0008006" key="8">
    <source>
        <dbReference type="Google" id="ProtNLM"/>
    </source>
</evidence>
<feature type="compositionally biased region" description="Polar residues" evidence="3">
    <location>
        <begin position="249"/>
        <end position="266"/>
    </location>
</feature>
<dbReference type="FunFam" id="2.40.50.140:FF:000229">
    <property type="entry name" value="Woronin body major protein"/>
    <property type="match status" value="1"/>
</dbReference>
<dbReference type="SUPFAM" id="SSF50249">
    <property type="entry name" value="Nucleic acid-binding proteins"/>
    <property type="match status" value="1"/>
</dbReference>
<dbReference type="InterPro" id="IPR048670">
    <property type="entry name" value="IF5A-like_N"/>
</dbReference>
<dbReference type="CDD" id="cd04469">
    <property type="entry name" value="S1_Hex1"/>
    <property type="match status" value="1"/>
</dbReference>
<dbReference type="Gene3D" id="2.40.50.140">
    <property type="entry name" value="Nucleic acid-binding proteins"/>
    <property type="match status" value="1"/>
</dbReference>
<keyword evidence="7" id="KW-1185">Reference proteome</keyword>
<dbReference type="GO" id="GO:0045901">
    <property type="term" value="P:positive regulation of translational elongation"/>
    <property type="evidence" value="ECO:0007669"/>
    <property type="project" value="InterPro"/>
</dbReference>
<comment type="subcellular location">
    <subcellularLocation>
        <location evidence="1">Cell septum</location>
    </subcellularLocation>
</comment>
<protein>
    <recommendedName>
        <fullName evidence="8">Translation elongation factor IF5A C-terminal domain-containing protein</fullName>
    </recommendedName>
</protein>
<evidence type="ECO:0000256" key="1">
    <source>
        <dbReference type="ARBA" id="ARBA00004431"/>
    </source>
</evidence>
<dbReference type="InterPro" id="IPR012340">
    <property type="entry name" value="NA-bd_OB-fold"/>
</dbReference>
<feature type="domain" description="Translation initiation factor 5A-like N-terminal" evidence="5">
    <location>
        <begin position="407"/>
        <end position="458"/>
    </location>
</feature>
<dbReference type="InterPro" id="IPR037318">
    <property type="entry name" value="Hex1_S1"/>
</dbReference>
<organism evidence="6 7">
    <name type="scientific">Amylocarpus encephaloides</name>
    <dbReference type="NCBI Taxonomy" id="45428"/>
    <lineage>
        <taxon>Eukaryota</taxon>
        <taxon>Fungi</taxon>
        <taxon>Dikarya</taxon>
        <taxon>Ascomycota</taxon>
        <taxon>Pezizomycotina</taxon>
        <taxon>Leotiomycetes</taxon>
        <taxon>Helotiales</taxon>
        <taxon>Helotiales incertae sedis</taxon>
        <taxon>Amylocarpus</taxon>
    </lineage>
</organism>
<dbReference type="SUPFAM" id="SSF50104">
    <property type="entry name" value="Translation proteins SH3-like domain"/>
    <property type="match status" value="1"/>
</dbReference>
<dbReference type="GO" id="GO:0003723">
    <property type="term" value="F:RNA binding"/>
    <property type="evidence" value="ECO:0007669"/>
    <property type="project" value="InterPro"/>
</dbReference>
<evidence type="ECO:0000313" key="7">
    <source>
        <dbReference type="Proteomes" id="UP000824998"/>
    </source>
</evidence>
<evidence type="ECO:0000256" key="2">
    <source>
        <dbReference type="ARBA" id="ARBA00061629"/>
    </source>
</evidence>
<dbReference type="InterPro" id="IPR008991">
    <property type="entry name" value="Translation_prot_SH3-like_sf"/>
</dbReference>
<reference evidence="6" key="1">
    <citation type="journal article" date="2021" name="IMA Fungus">
        <title>Genomic characterization of three marine fungi, including Emericellopsis atlantica sp. nov. with signatures of a generalist lifestyle and marine biomass degradation.</title>
        <authorList>
            <person name="Hagestad O.C."/>
            <person name="Hou L."/>
            <person name="Andersen J.H."/>
            <person name="Hansen E.H."/>
            <person name="Altermark B."/>
            <person name="Li C."/>
            <person name="Kuhnert E."/>
            <person name="Cox R.J."/>
            <person name="Crous P.W."/>
            <person name="Spatafora J.W."/>
            <person name="Lail K."/>
            <person name="Amirebrahimi M."/>
            <person name="Lipzen A."/>
            <person name="Pangilinan J."/>
            <person name="Andreopoulos W."/>
            <person name="Hayes R.D."/>
            <person name="Ng V."/>
            <person name="Grigoriev I.V."/>
            <person name="Jackson S.A."/>
            <person name="Sutton T.D.S."/>
            <person name="Dobson A.D.W."/>
            <person name="Rama T."/>
        </authorList>
    </citation>
    <scope>NUCLEOTIDE SEQUENCE</scope>
    <source>
        <strain evidence="6">TRa018bII</strain>
    </source>
</reference>
<dbReference type="GO" id="GO:0003746">
    <property type="term" value="F:translation elongation factor activity"/>
    <property type="evidence" value="ECO:0007669"/>
    <property type="project" value="InterPro"/>
</dbReference>
<sequence>MAHFENVDFGRVLEAFSGRTQKTKQETPSCLPFGPSKGIREDVLSHLKVVNLDFDARVPIPFSIFPSSYRNDAVQETTESTHIEGEVRLPRKEQRVGREGQYTQSSLSANLPPRASDERFHKEEVHITREDDRYNAVARPSHREDVYVREDRRPVEHQHTSTHVDFELPHRHHHHEQPELRQRRRYDTDITVELPHHRRHQHETEIDFSERQYRSKFQPSYRDTVQTNAYETTVDAAPRFQPQYADQGHISTSTTVDPPRFQSQSEFRQEARVSGTTVNPPRFQPTYQQEVRVNETTVDAPRFHPRRQEKVHIQEETVDAPRFKSNKMGYYDEDGHYHSFRHGLHRAADRVLGRHHHHHDHHDHHGHHEHRPQVVERREERIELTTGPSPAPARMAAPEPTSSYTPNTVTIPCHHIRVGDLLILQGRPCQVIRITTSSATGQHRYLGVDLFTKQLHEESSFISNPSPSVIVQTMLGPVFKQYRVLDLQDGTVVAMTETGDVKQAIPVIDQSKLWARLKDAFDSGRGSVRVLVLSDHGSELAVDMKVIHGSRL</sequence>
<name>A0A9P8C0E9_9HELO</name>
<feature type="compositionally biased region" description="Basic residues" evidence="3">
    <location>
        <begin position="353"/>
        <end position="370"/>
    </location>
</feature>
<proteinExistence type="inferred from homology"/>
<evidence type="ECO:0000313" key="6">
    <source>
        <dbReference type="EMBL" id="KAG9228795.1"/>
    </source>
</evidence>
<dbReference type="GO" id="GO:0140266">
    <property type="term" value="C:Woronin body"/>
    <property type="evidence" value="ECO:0007669"/>
    <property type="project" value="UniProtKB-ARBA"/>
</dbReference>
<dbReference type="AlphaFoldDB" id="A0A9P8C0E9"/>
<feature type="region of interest" description="Disordered" evidence="3">
    <location>
        <begin position="353"/>
        <end position="406"/>
    </location>
</feature>
<dbReference type="Proteomes" id="UP000824998">
    <property type="component" value="Unassembled WGS sequence"/>
</dbReference>
<comment type="similarity">
    <text evidence="2">Belongs to the eIF-5A family. Hex1 subfamily.</text>
</comment>
<feature type="region of interest" description="Disordered" evidence="3">
    <location>
        <begin position="92"/>
        <end position="115"/>
    </location>
</feature>
<feature type="domain" description="Translation initiation factor 5A C-terminal" evidence="4">
    <location>
        <begin position="480"/>
        <end position="545"/>
    </location>
</feature>
<dbReference type="InterPro" id="IPR020189">
    <property type="entry name" value="IF5A_C"/>
</dbReference>
<accession>A0A9P8C0E9</accession>
<dbReference type="Pfam" id="PF01287">
    <property type="entry name" value="eIF-5a"/>
    <property type="match status" value="1"/>
</dbReference>
<feature type="region of interest" description="Disordered" evidence="3">
    <location>
        <begin position="249"/>
        <end position="283"/>
    </location>
</feature>
<evidence type="ECO:0000256" key="3">
    <source>
        <dbReference type="SAM" id="MobiDB-lite"/>
    </source>
</evidence>
<dbReference type="OrthoDB" id="9975114at2759"/>